<evidence type="ECO:0008006" key="4">
    <source>
        <dbReference type="Google" id="ProtNLM"/>
    </source>
</evidence>
<dbReference type="AlphaFoldDB" id="A0A1G7EW24"/>
<accession>A0A1G7EW24</accession>
<feature type="signal peptide" evidence="1">
    <location>
        <begin position="1"/>
        <end position="19"/>
    </location>
</feature>
<keyword evidence="1" id="KW-0732">Signal</keyword>
<dbReference type="RefSeq" id="WP_089958624.1">
    <property type="nucleotide sequence ID" value="NZ_FNAV01000006.1"/>
</dbReference>
<dbReference type="OrthoDB" id="7870387at2"/>
<sequence>MQRLSGVLLVLAVSGCSLLSPVEENSLARETAAQAVAPVLARMAPGVPTERAVACTLDFASRGQIEALAMNSALAQNELTDDIVTDILYKRGTRDCMRGGPFYWLLY</sequence>
<gene>
    <name evidence="2" type="ORF">SAMN04488105_10693</name>
</gene>
<reference evidence="3" key="1">
    <citation type="submission" date="2016-10" db="EMBL/GenBank/DDBJ databases">
        <authorList>
            <person name="Varghese N."/>
            <person name="Submissions S."/>
        </authorList>
    </citation>
    <scope>NUCLEOTIDE SEQUENCE [LARGE SCALE GENOMIC DNA]</scope>
    <source>
        <strain evidence="3">DSM 10146</strain>
    </source>
</reference>
<evidence type="ECO:0000313" key="3">
    <source>
        <dbReference type="Proteomes" id="UP000198994"/>
    </source>
</evidence>
<proteinExistence type="predicted"/>
<feature type="chain" id="PRO_5011568762" description="Lipoprotein" evidence="1">
    <location>
        <begin position="20"/>
        <end position="107"/>
    </location>
</feature>
<dbReference type="PROSITE" id="PS51257">
    <property type="entry name" value="PROKAR_LIPOPROTEIN"/>
    <property type="match status" value="1"/>
</dbReference>
<name>A0A1G7EW24_9RHOB</name>
<organism evidence="2 3">
    <name type="scientific">Salipiger thiooxidans</name>
    <dbReference type="NCBI Taxonomy" id="282683"/>
    <lineage>
        <taxon>Bacteria</taxon>
        <taxon>Pseudomonadati</taxon>
        <taxon>Pseudomonadota</taxon>
        <taxon>Alphaproteobacteria</taxon>
        <taxon>Rhodobacterales</taxon>
        <taxon>Roseobacteraceae</taxon>
        <taxon>Salipiger</taxon>
    </lineage>
</organism>
<dbReference type="EMBL" id="FNAV01000006">
    <property type="protein sequence ID" value="SDE67666.1"/>
    <property type="molecule type" value="Genomic_DNA"/>
</dbReference>
<dbReference type="STRING" id="282683.SAMN04488105_10693"/>
<keyword evidence="3" id="KW-1185">Reference proteome</keyword>
<evidence type="ECO:0000313" key="2">
    <source>
        <dbReference type="EMBL" id="SDE67666.1"/>
    </source>
</evidence>
<evidence type="ECO:0000256" key="1">
    <source>
        <dbReference type="SAM" id="SignalP"/>
    </source>
</evidence>
<dbReference type="Proteomes" id="UP000198994">
    <property type="component" value="Unassembled WGS sequence"/>
</dbReference>
<protein>
    <recommendedName>
        <fullName evidence="4">Lipoprotein</fullName>
    </recommendedName>
</protein>